<evidence type="ECO:0000313" key="2">
    <source>
        <dbReference type="EMBL" id="SJK86631.1"/>
    </source>
</evidence>
<accession>A0A1R4AC86</accession>
<evidence type="ECO:0000256" key="1">
    <source>
        <dbReference type="SAM" id="Phobius"/>
    </source>
</evidence>
<dbReference type="Gene3D" id="1.20.5.110">
    <property type="match status" value="1"/>
</dbReference>
<dbReference type="CDD" id="cd15841">
    <property type="entry name" value="SNARE_Qc"/>
    <property type="match status" value="1"/>
</dbReference>
<sequence length="212" mass="23600">MDVDLEKSFDTAVENARRTIRKLMTLQLGHFDSDVYNNQQIEEELVSASTAVQNVSNVMANARVDSRISKPIVDKWQSILDELESKLRGAINRHTYKSAREAISSTNSYSNQTGSQSTLQATANAIQEAELAELGISIEGIKSLASAVNKEVYSQKDMLANLDEKLNVNSSFLDSLVDRMAGFLRTKDPSLLRLVFYLTCLSSFLIFVLLII</sequence>
<gene>
    <name evidence="2" type="ORF">BMR1_03g04012</name>
</gene>
<dbReference type="EMBL" id="LN871598">
    <property type="protein sequence ID" value="SJK86631.1"/>
    <property type="molecule type" value="Genomic_DNA"/>
</dbReference>
<dbReference type="SUPFAM" id="SSF58038">
    <property type="entry name" value="SNARE fusion complex"/>
    <property type="match status" value="1"/>
</dbReference>
<reference evidence="2 3" key="1">
    <citation type="journal article" date="2012" name="Nucleic Acids Res.">
        <title>Sequencing of the smallest Apicomplexan genome from the human pathogen Babesia microti.</title>
        <authorList>
            <person name="Cornillot E."/>
            <person name="Hadj-Kaddour K."/>
            <person name="Dassouli A."/>
            <person name="Noel B."/>
            <person name="Ranwez V."/>
            <person name="Vacherie B."/>
            <person name="Augagneur Y."/>
            <person name="Bres V."/>
            <person name="Duclos A."/>
            <person name="Randazzo S."/>
            <person name="Carcy B."/>
            <person name="Debierre-Grockiego F."/>
            <person name="Delbecq S."/>
            <person name="Moubri-Menage K."/>
            <person name="Shams-Eldin H."/>
            <person name="Usmani-Brown S."/>
            <person name="Bringaud F."/>
            <person name="Wincker P."/>
            <person name="Vivares C.P."/>
            <person name="Schwarz R.T."/>
            <person name="Schetters T.P."/>
            <person name="Krause P.J."/>
            <person name="Gorenflot A."/>
            <person name="Berry V."/>
            <person name="Barbe V."/>
            <person name="Ben Mamoun C."/>
        </authorList>
    </citation>
    <scope>NUCLEOTIDE SEQUENCE [LARGE SCALE GENOMIC DNA]</scope>
    <source>
        <strain evidence="2 3">RI</strain>
    </source>
</reference>
<dbReference type="KEGG" id="bmic:BMR1_03g04012"/>
<keyword evidence="1" id="KW-0472">Membrane</keyword>
<protein>
    <submittedName>
        <fullName evidence="2">SNARE protein, putative (BET1)</fullName>
    </submittedName>
</protein>
<dbReference type="AlphaFoldDB" id="A0A1R4AC86"/>
<reference evidence="2 3" key="3">
    <citation type="journal article" date="2016" name="Sci. Rep.">
        <title>Genome-wide diversity and gene expression profiling of Babesia microti isolates identify polymorphic genes that mediate host-pathogen interactions.</title>
        <authorList>
            <person name="Silva J.C."/>
            <person name="Cornillot E."/>
            <person name="McCracken C."/>
            <person name="Usmani-Brown S."/>
            <person name="Dwivedi A."/>
            <person name="Ifeonu O.O."/>
            <person name="Crabtree J."/>
            <person name="Gotia H.T."/>
            <person name="Virji A.Z."/>
            <person name="Reynes C."/>
            <person name="Colinge J."/>
            <person name="Kumar V."/>
            <person name="Lawres L."/>
            <person name="Pazzi J.E."/>
            <person name="Pablo J.V."/>
            <person name="Hung C."/>
            <person name="Brancato J."/>
            <person name="Kumari P."/>
            <person name="Orvis J."/>
            <person name="Tretina K."/>
            <person name="Chibucos M."/>
            <person name="Ott S."/>
            <person name="Sadzewicz L."/>
            <person name="Sengamalay N."/>
            <person name="Shetty A.C."/>
            <person name="Su Q."/>
            <person name="Tallon L."/>
            <person name="Fraser C.M."/>
            <person name="Frutos R."/>
            <person name="Molina D.M."/>
            <person name="Krause P.J."/>
            <person name="Ben Mamoun C."/>
        </authorList>
    </citation>
    <scope>NUCLEOTIDE SEQUENCE [LARGE SCALE GENOMIC DNA]</scope>
    <source>
        <strain evidence="2 3">RI</strain>
    </source>
</reference>
<reference evidence="2 3" key="2">
    <citation type="journal article" date="2013" name="PLoS ONE">
        <title>Whole genome mapping and re-organization of the nuclear and mitochondrial genomes of Babesia microti isolates.</title>
        <authorList>
            <person name="Cornillot E."/>
            <person name="Dassouli A."/>
            <person name="Garg A."/>
            <person name="Pachikara N."/>
            <person name="Randazzo S."/>
            <person name="Depoix D."/>
            <person name="Carcy B."/>
            <person name="Delbecq S."/>
            <person name="Frutos R."/>
            <person name="Silva J.C."/>
            <person name="Sutton R."/>
            <person name="Krause P.J."/>
            <person name="Mamoun C.B."/>
        </authorList>
    </citation>
    <scope>NUCLEOTIDE SEQUENCE [LARGE SCALE GENOMIC DNA]</scope>
    <source>
        <strain evidence="2 3">RI</strain>
    </source>
</reference>
<dbReference type="Proteomes" id="UP000002899">
    <property type="component" value="Chromosome III"/>
</dbReference>
<organism evidence="2 3">
    <name type="scientific">Babesia microti (strain RI)</name>
    <dbReference type="NCBI Taxonomy" id="1133968"/>
    <lineage>
        <taxon>Eukaryota</taxon>
        <taxon>Sar</taxon>
        <taxon>Alveolata</taxon>
        <taxon>Apicomplexa</taxon>
        <taxon>Aconoidasida</taxon>
        <taxon>Piroplasmida</taxon>
        <taxon>Babesiidae</taxon>
        <taxon>Babesia</taxon>
    </lineage>
</organism>
<proteinExistence type="predicted"/>
<keyword evidence="1" id="KW-0812">Transmembrane</keyword>
<name>A0A1R4AC86_BABMR</name>
<dbReference type="RefSeq" id="XP_021338766.1">
    <property type="nucleotide sequence ID" value="XM_021482221.1"/>
</dbReference>
<dbReference type="GeneID" id="33043726"/>
<feature type="transmembrane region" description="Helical" evidence="1">
    <location>
        <begin position="194"/>
        <end position="211"/>
    </location>
</feature>
<keyword evidence="1" id="KW-1133">Transmembrane helix</keyword>
<dbReference type="OrthoDB" id="546861at2759"/>
<evidence type="ECO:0000313" key="3">
    <source>
        <dbReference type="Proteomes" id="UP000002899"/>
    </source>
</evidence>
<keyword evidence="3" id="KW-1185">Reference proteome</keyword>
<dbReference type="VEuPathDB" id="PiroplasmaDB:BMR1_03g04012"/>